<protein>
    <submittedName>
        <fullName evidence="6">Patatin-like phospholipase/acyl hydrolase</fullName>
    </submittedName>
</protein>
<dbReference type="SUPFAM" id="SSF52151">
    <property type="entry name" value="FabD/lysophospholipase-like"/>
    <property type="match status" value="1"/>
</dbReference>
<feature type="short sequence motif" description="GXSXG" evidence="3">
    <location>
        <begin position="87"/>
        <end position="91"/>
    </location>
</feature>
<evidence type="ECO:0000256" key="4">
    <source>
        <dbReference type="SAM" id="SignalP"/>
    </source>
</evidence>
<dbReference type="OrthoDB" id="9807112at2"/>
<keyword evidence="3 6" id="KW-0378">Hydrolase</keyword>
<feature type="chain" id="PRO_5015743153" evidence="4">
    <location>
        <begin position="20"/>
        <end position="430"/>
    </location>
</feature>
<dbReference type="AlphaFoldDB" id="A0A2T6C3U9"/>
<feature type="active site" description="Nucleophile" evidence="3">
    <location>
        <position position="89"/>
    </location>
</feature>
<feature type="signal peptide" evidence="4">
    <location>
        <begin position="1"/>
        <end position="19"/>
    </location>
</feature>
<feature type="short sequence motif" description="DGA/G" evidence="3">
    <location>
        <begin position="265"/>
        <end position="267"/>
    </location>
</feature>
<dbReference type="EMBL" id="QBKT01000002">
    <property type="protein sequence ID" value="PTX62963.1"/>
    <property type="molecule type" value="Genomic_DNA"/>
</dbReference>
<feature type="active site" description="Proton acceptor" evidence="3">
    <location>
        <position position="265"/>
    </location>
</feature>
<evidence type="ECO:0000256" key="3">
    <source>
        <dbReference type="PROSITE-ProRule" id="PRU01161"/>
    </source>
</evidence>
<keyword evidence="3" id="KW-0442">Lipid degradation</keyword>
<dbReference type="GO" id="GO:0004620">
    <property type="term" value="F:phospholipase activity"/>
    <property type="evidence" value="ECO:0007669"/>
    <property type="project" value="TreeGrafter"/>
</dbReference>
<dbReference type="Proteomes" id="UP000244090">
    <property type="component" value="Unassembled WGS sequence"/>
</dbReference>
<dbReference type="PROSITE" id="PS51635">
    <property type="entry name" value="PNPLA"/>
    <property type="match status" value="1"/>
</dbReference>
<dbReference type="CDD" id="cd07199">
    <property type="entry name" value="Pat17_PNPLA8_PNPLA9_like"/>
    <property type="match status" value="1"/>
</dbReference>
<feature type="domain" description="PNPLA" evidence="5">
    <location>
        <begin position="51"/>
        <end position="278"/>
    </location>
</feature>
<dbReference type="Pfam" id="PF01734">
    <property type="entry name" value="Patatin"/>
    <property type="match status" value="1"/>
</dbReference>
<sequence length="430" mass="46822">MKAKKSIVFLLCMSLFLIGCDKLKEATNSKTTSDATLVEGTPTASKSILLLTIDGGGVKGIVPATILAQLEKDMGKPIYQMFDMIGGTSTGGIISVGLTTPKIQSSNLKVSVPRTAAEIQNIYLQHCNDILVPVKETGPYYYADSGGTNSVGIEVYLRGLVGDTFSLRDAFTNMTNLPNSRVRDVFTTCYIVNGDGHKQTKAIQGVNYGPYQFTWSNAINASKNENYYAWEAARGTSAAPTFFPIANVGGTNNGRSSATERWVIDGGVVTNNPIITGVDLIRNKGIDVRNVVAVSIGCGINPFNGGVNIRDQAVNDWQPYGQKYGFWNTANWVAEDLYNLENVSTGRGRLIELLMYANQFTADLQFENLIKTGGIKDGVRVQAILPQNINDSFDCNMVPALQQATIDYITKNPQGIAEYNKLKSLLQRYL</sequence>
<evidence type="ECO:0000256" key="2">
    <source>
        <dbReference type="ARBA" id="ARBA00023098"/>
    </source>
</evidence>
<dbReference type="InterPro" id="IPR002641">
    <property type="entry name" value="PNPLA_dom"/>
</dbReference>
<proteinExistence type="inferred from homology"/>
<dbReference type="InterPro" id="IPR016035">
    <property type="entry name" value="Acyl_Trfase/lysoPLipase"/>
</dbReference>
<gene>
    <name evidence="6" type="ORF">C8N46_102364</name>
</gene>
<comment type="similarity">
    <text evidence="1">Belongs to the patatin family.</text>
</comment>
<keyword evidence="7" id="KW-1185">Reference proteome</keyword>
<feature type="short sequence motif" description="GXGXXG" evidence="3">
    <location>
        <begin position="55"/>
        <end position="60"/>
    </location>
</feature>
<evidence type="ECO:0000313" key="6">
    <source>
        <dbReference type="EMBL" id="PTX62963.1"/>
    </source>
</evidence>
<evidence type="ECO:0000256" key="1">
    <source>
        <dbReference type="ARBA" id="ARBA00010240"/>
    </source>
</evidence>
<keyword evidence="2 3" id="KW-0443">Lipid metabolism</keyword>
<comment type="caution">
    <text evidence="6">The sequence shown here is derived from an EMBL/GenBank/DDBJ whole genome shotgun (WGS) entry which is preliminary data.</text>
</comment>
<name>A0A2T6C3U9_9FLAO</name>
<accession>A0A2T6C3U9</accession>
<organism evidence="6 7">
    <name type="scientific">Kordia periserrulae</name>
    <dbReference type="NCBI Taxonomy" id="701523"/>
    <lineage>
        <taxon>Bacteria</taxon>
        <taxon>Pseudomonadati</taxon>
        <taxon>Bacteroidota</taxon>
        <taxon>Flavobacteriia</taxon>
        <taxon>Flavobacteriales</taxon>
        <taxon>Flavobacteriaceae</taxon>
        <taxon>Kordia</taxon>
    </lineage>
</organism>
<dbReference type="PANTHER" id="PTHR32176">
    <property type="entry name" value="XYLOSE ISOMERASE"/>
    <property type="match status" value="1"/>
</dbReference>
<dbReference type="PANTHER" id="PTHR32176:SF92">
    <property type="entry name" value="XYLOSE ISOMERASE"/>
    <property type="match status" value="1"/>
</dbReference>
<dbReference type="GO" id="GO:0016042">
    <property type="term" value="P:lipid catabolic process"/>
    <property type="evidence" value="ECO:0007669"/>
    <property type="project" value="UniProtKB-UniRule"/>
</dbReference>
<dbReference type="Gene3D" id="3.40.1090.10">
    <property type="entry name" value="Cytosolic phospholipase A2 catalytic domain"/>
    <property type="match status" value="1"/>
</dbReference>
<evidence type="ECO:0000313" key="7">
    <source>
        <dbReference type="Proteomes" id="UP000244090"/>
    </source>
</evidence>
<evidence type="ECO:0000259" key="5">
    <source>
        <dbReference type="PROSITE" id="PS51635"/>
    </source>
</evidence>
<dbReference type="RefSeq" id="WP_108113934.1">
    <property type="nucleotide sequence ID" value="NZ_QBKT01000002.1"/>
</dbReference>
<keyword evidence="4" id="KW-0732">Signal</keyword>
<dbReference type="GO" id="GO:0047372">
    <property type="term" value="F:monoacylglycerol lipase activity"/>
    <property type="evidence" value="ECO:0007669"/>
    <property type="project" value="TreeGrafter"/>
</dbReference>
<dbReference type="PROSITE" id="PS51257">
    <property type="entry name" value="PROKAR_LIPOPROTEIN"/>
    <property type="match status" value="1"/>
</dbReference>
<reference evidence="6 7" key="1">
    <citation type="submission" date="2018-04" db="EMBL/GenBank/DDBJ databases">
        <title>Genomic Encyclopedia of Archaeal and Bacterial Type Strains, Phase II (KMG-II): from individual species to whole genera.</title>
        <authorList>
            <person name="Goeker M."/>
        </authorList>
    </citation>
    <scope>NUCLEOTIDE SEQUENCE [LARGE SCALE GENOMIC DNA]</scope>
    <source>
        <strain evidence="6 7">DSM 25731</strain>
    </source>
</reference>